<feature type="transmembrane region" description="Helical" evidence="1">
    <location>
        <begin position="85"/>
        <end position="106"/>
    </location>
</feature>
<reference evidence="2" key="1">
    <citation type="submission" date="2020-11" db="EMBL/GenBank/DDBJ databases">
        <authorList>
            <consortium name="DOE Joint Genome Institute"/>
            <person name="Ahrendt S."/>
            <person name="Riley R."/>
            <person name="Andreopoulos W."/>
            <person name="Labutti K."/>
            <person name="Pangilinan J."/>
            <person name="Ruiz-Duenas F.J."/>
            <person name="Barrasa J.M."/>
            <person name="Sanchez-Garcia M."/>
            <person name="Camarero S."/>
            <person name="Miyauchi S."/>
            <person name="Serrano A."/>
            <person name="Linde D."/>
            <person name="Babiker R."/>
            <person name="Drula E."/>
            <person name="Ayuso-Fernandez I."/>
            <person name="Pacheco R."/>
            <person name="Padilla G."/>
            <person name="Ferreira P."/>
            <person name="Barriuso J."/>
            <person name="Kellner H."/>
            <person name="Castanera R."/>
            <person name="Alfaro M."/>
            <person name="Ramirez L."/>
            <person name="Pisabarro A.G."/>
            <person name="Kuo A."/>
            <person name="Tritt A."/>
            <person name="Lipzen A."/>
            <person name="He G."/>
            <person name="Yan M."/>
            <person name="Ng V."/>
            <person name="Cullen D."/>
            <person name="Martin F."/>
            <person name="Rosso M.-N."/>
            <person name="Henrissat B."/>
            <person name="Hibbett D."/>
            <person name="Martinez A.T."/>
            <person name="Grigoriev I.V."/>
        </authorList>
    </citation>
    <scope>NUCLEOTIDE SEQUENCE</scope>
    <source>
        <strain evidence="2">AH 40177</strain>
    </source>
</reference>
<evidence type="ECO:0000313" key="2">
    <source>
        <dbReference type="EMBL" id="KAF9060149.1"/>
    </source>
</evidence>
<sequence length="248" mass="27757">MQSQILVYAKMQNWLQNIIGLIADGVIAWRAWAVWMDNKKVKWTLFVLMFADIAPTPGVSLADAVATDIGYDHQDLSQSQILDGVTFVLSLSVNMVATCLIAFRAWTHHKSMRSILIRRKRSKVEEILLLLVESGAIFALLQLLVLILDELETNIGHIDEHLLFAAISINQVYAMAAGLNPVAIFILVQTKNTYEQSFHLEEVPTLSQQLQSQQISNSLNPSDVTADASQTDQETNTIGFSIVRYSRE</sequence>
<feature type="transmembrane region" description="Helical" evidence="1">
    <location>
        <begin position="163"/>
        <end position="188"/>
    </location>
</feature>
<feature type="transmembrane region" description="Helical" evidence="1">
    <location>
        <begin position="14"/>
        <end position="33"/>
    </location>
</feature>
<protein>
    <submittedName>
        <fullName evidence="2">Uncharacterized protein</fullName>
    </submittedName>
</protein>
<gene>
    <name evidence="2" type="ORF">BDP27DRAFT_1430403</name>
</gene>
<dbReference type="OrthoDB" id="3016285at2759"/>
<keyword evidence="3" id="KW-1185">Reference proteome</keyword>
<keyword evidence="1" id="KW-0472">Membrane</keyword>
<dbReference type="Proteomes" id="UP000772434">
    <property type="component" value="Unassembled WGS sequence"/>
</dbReference>
<keyword evidence="1" id="KW-0812">Transmembrane</keyword>
<proteinExistence type="predicted"/>
<keyword evidence="1" id="KW-1133">Transmembrane helix</keyword>
<evidence type="ECO:0000256" key="1">
    <source>
        <dbReference type="SAM" id="Phobius"/>
    </source>
</evidence>
<comment type="caution">
    <text evidence="2">The sequence shown here is derived from an EMBL/GenBank/DDBJ whole genome shotgun (WGS) entry which is preliminary data.</text>
</comment>
<accession>A0A9P5P776</accession>
<evidence type="ECO:0000313" key="3">
    <source>
        <dbReference type="Proteomes" id="UP000772434"/>
    </source>
</evidence>
<feature type="transmembrane region" description="Helical" evidence="1">
    <location>
        <begin position="127"/>
        <end position="148"/>
    </location>
</feature>
<organism evidence="2 3">
    <name type="scientific">Rhodocollybia butyracea</name>
    <dbReference type="NCBI Taxonomy" id="206335"/>
    <lineage>
        <taxon>Eukaryota</taxon>
        <taxon>Fungi</taxon>
        <taxon>Dikarya</taxon>
        <taxon>Basidiomycota</taxon>
        <taxon>Agaricomycotina</taxon>
        <taxon>Agaricomycetes</taxon>
        <taxon>Agaricomycetidae</taxon>
        <taxon>Agaricales</taxon>
        <taxon>Marasmiineae</taxon>
        <taxon>Omphalotaceae</taxon>
        <taxon>Rhodocollybia</taxon>
    </lineage>
</organism>
<name>A0A9P5P776_9AGAR</name>
<dbReference type="AlphaFoldDB" id="A0A9P5P776"/>
<dbReference type="EMBL" id="JADNRY010000257">
    <property type="protein sequence ID" value="KAF9060149.1"/>
    <property type="molecule type" value="Genomic_DNA"/>
</dbReference>